<dbReference type="GO" id="GO:0005737">
    <property type="term" value="C:cytoplasm"/>
    <property type="evidence" value="ECO:0007669"/>
    <property type="project" value="UniProtKB-SubCell"/>
</dbReference>
<evidence type="ECO:0000313" key="16">
    <source>
        <dbReference type="Proteomes" id="UP001460270"/>
    </source>
</evidence>
<dbReference type="GO" id="GO:0005544">
    <property type="term" value="F:calcium-dependent phospholipid binding"/>
    <property type="evidence" value="ECO:0007669"/>
    <property type="project" value="InterPro"/>
</dbReference>
<dbReference type="GO" id="GO:0030971">
    <property type="term" value="F:receptor tyrosine kinase binding"/>
    <property type="evidence" value="ECO:0007669"/>
    <property type="project" value="TreeGrafter"/>
</dbReference>
<dbReference type="EC" id="3.1.26.4" evidence="6"/>
<reference evidence="16" key="1">
    <citation type="submission" date="2024-04" db="EMBL/GenBank/DDBJ databases">
        <title>Salinicola lusitanus LLJ914,a marine bacterium isolated from the Okinawa Trough.</title>
        <authorList>
            <person name="Li J."/>
        </authorList>
    </citation>
    <scope>NUCLEOTIDE SEQUENCE [LARGE SCALE GENOMIC DNA]</scope>
</reference>
<comment type="similarity">
    <text evidence="5">Belongs to the beta type-B retroviral polymerase family. HERV class-II K(HML-2) pol subfamily.</text>
</comment>
<dbReference type="GO" id="GO:0038128">
    <property type="term" value="P:ERBB2 signaling pathway"/>
    <property type="evidence" value="ECO:0007669"/>
    <property type="project" value="TreeGrafter"/>
</dbReference>
<organism evidence="15 16">
    <name type="scientific">Mugilogobius chulae</name>
    <name type="common">yellowstripe goby</name>
    <dbReference type="NCBI Taxonomy" id="88201"/>
    <lineage>
        <taxon>Eukaryota</taxon>
        <taxon>Metazoa</taxon>
        <taxon>Chordata</taxon>
        <taxon>Craniata</taxon>
        <taxon>Vertebrata</taxon>
        <taxon>Euteleostomi</taxon>
        <taxon>Actinopterygii</taxon>
        <taxon>Neopterygii</taxon>
        <taxon>Teleostei</taxon>
        <taxon>Neoteleostei</taxon>
        <taxon>Acanthomorphata</taxon>
        <taxon>Gobiaria</taxon>
        <taxon>Gobiiformes</taxon>
        <taxon>Gobioidei</taxon>
        <taxon>Gobiidae</taxon>
        <taxon>Gobionellinae</taxon>
        <taxon>Mugilogobius</taxon>
    </lineage>
</organism>
<dbReference type="SMART" id="SM00239">
    <property type="entry name" value="C2"/>
    <property type="match status" value="2"/>
</dbReference>
<keyword evidence="11" id="KW-0106">Calcium</keyword>
<evidence type="ECO:0000256" key="4">
    <source>
        <dbReference type="ARBA" id="ARBA00009048"/>
    </source>
</evidence>
<dbReference type="Gene3D" id="3.30.70.270">
    <property type="match status" value="1"/>
</dbReference>
<keyword evidence="13" id="KW-0539">Nucleus</keyword>
<dbReference type="EMBL" id="JBBPFD010000022">
    <property type="protein sequence ID" value="KAK7881385.1"/>
    <property type="molecule type" value="Genomic_DNA"/>
</dbReference>
<dbReference type="AlphaFoldDB" id="A0AAW0MM03"/>
<evidence type="ECO:0000256" key="2">
    <source>
        <dbReference type="ARBA" id="ARBA00004236"/>
    </source>
</evidence>
<dbReference type="Gene3D" id="3.10.10.10">
    <property type="entry name" value="HIV Type 1 Reverse Transcriptase, subunit A, domain 1"/>
    <property type="match status" value="1"/>
</dbReference>
<dbReference type="GO" id="GO:0046872">
    <property type="term" value="F:metal ion binding"/>
    <property type="evidence" value="ECO:0007669"/>
    <property type="project" value="UniProtKB-KW"/>
</dbReference>
<dbReference type="Pfam" id="PF05380">
    <property type="entry name" value="Peptidase_A17"/>
    <property type="match status" value="1"/>
</dbReference>
<protein>
    <recommendedName>
        <fullName evidence="6">ribonuclease H</fullName>
        <ecNumber evidence="6">3.1.26.4</ecNumber>
    </recommendedName>
</protein>
<comment type="caution">
    <text evidence="15">The sequence shown here is derived from an EMBL/GenBank/DDBJ whole genome shotgun (WGS) entry which is preliminary data.</text>
</comment>
<dbReference type="InterPro" id="IPR043128">
    <property type="entry name" value="Rev_trsase/Diguanyl_cyclase"/>
</dbReference>
<dbReference type="SUPFAM" id="SSF53300">
    <property type="entry name" value="vWA-like"/>
    <property type="match status" value="1"/>
</dbReference>
<dbReference type="InterPro" id="IPR010734">
    <property type="entry name" value="Copine_C"/>
</dbReference>
<dbReference type="Pfam" id="PF07002">
    <property type="entry name" value="Copine"/>
    <property type="match status" value="1"/>
</dbReference>
<dbReference type="Pfam" id="PF00078">
    <property type="entry name" value="RVT_1"/>
    <property type="match status" value="1"/>
</dbReference>
<evidence type="ECO:0000313" key="15">
    <source>
        <dbReference type="EMBL" id="KAK7881385.1"/>
    </source>
</evidence>
<dbReference type="InterPro" id="IPR045052">
    <property type="entry name" value="Copine"/>
</dbReference>
<dbReference type="Proteomes" id="UP001460270">
    <property type="component" value="Unassembled WGS sequence"/>
</dbReference>
<dbReference type="PANTHER" id="PTHR10857">
    <property type="entry name" value="COPINE"/>
    <property type="match status" value="1"/>
</dbReference>
<dbReference type="InterPro" id="IPR002035">
    <property type="entry name" value="VWF_A"/>
</dbReference>
<keyword evidence="10" id="KW-0677">Repeat</keyword>
<proteinExistence type="inferred from homology"/>
<comment type="subcellular location">
    <subcellularLocation>
        <location evidence="2">Cell membrane</location>
    </subcellularLocation>
    <subcellularLocation>
        <location evidence="3">Cytoplasm</location>
    </subcellularLocation>
    <subcellularLocation>
        <location evidence="1">Nucleus</location>
    </subcellularLocation>
</comment>
<dbReference type="CDD" id="cd01644">
    <property type="entry name" value="RT_pepA17"/>
    <property type="match status" value="1"/>
</dbReference>
<evidence type="ECO:0000256" key="8">
    <source>
        <dbReference type="ARBA" id="ARBA00022490"/>
    </source>
</evidence>
<sequence length="919" mass="102314">MKSWQSDHLDQEAINILETRTERVKVGDTLRYATPLLRLQSAPSLKAPAEAVMPLLRGTERRLKRDPALAKQYEAEIQKLISGGCVVKLSEEEVKASKESWFIPHHLVHHNGKPRLVWDGSFTFNGLSLNEQLLAGPTLGPSLIGVLLRFRQYAVAISGDIRAMFHQVCLLPDDQTLLRFVWRNLQQEQKPQVYQWCVLPFGTTSSPCCATFALQRHARDYAEGNEDVLESIEQCFYVDNCLQSLSTPESAKLLIDKLRQVLASGGFEIRQWASNVPAVIAHLPPTARSESAEQWLAEKSPDPQEPALGLKWHCPTDQLSFKAKPPESQTITMRHVYKVLARQYDPLGIIIPYTTRAKVLVQRILQIQGLRWDQGLRDSRPDCLTHLAIHSCPTFYSLSLSVHDGCGGTRPGGAAPCVTKVSLNVSCENLMDMDAFSKSDPLCVLYVSTSGAQWCEIGRTEKIMNCLNPKFSKSFMVDYYFEMVQRLKFEVYDIDSEMAVGGRRLPGTVGVYAGTDVSSANSQSAVAKRQEAAGRGTITDFFGKSDPFLEFYRETGSGWQLAHRTEVVKYNLNPVWKPFRVSLQSLCSCDVEKSIKIDCHDYNNSGSHDFIGSFQASLSQIQQASQTYAAEFECINSKKKQKKKSYKNSGVIVIKKCRIIKEYSFLDYIMGGCQLNFTIAIDFTGSNGDPRTPQSLHYINPQGYNEYLAAIWAVGNVIQDYDSDKMFPAFGFGAMIPPTWQVSHEFPINFNPSNPFCAGVEGVVQAYQTCLPQVKLYGPTNFSPIINHVAQFGRQAMQQKTASQYFVLLIITDGVITDMDQTRSAIVNASRLPMSIIIVGVGGADFSAMEFLDGDDGTLRSASGEPAMRDIVQFVPFRQFQNGPPEMLAQSVLAEVPGQVTSFFSAMNLRPPSGSDEPA</sequence>
<dbReference type="GO" id="GO:0005634">
    <property type="term" value="C:nucleus"/>
    <property type="evidence" value="ECO:0007669"/>
    <property type="project" value="UniProtKB-SubCell"/>
</dbReference>
<dbReference type="GO" id="GO:0071277">
    <property type="term" value="P:cellular response to calcium ion"/>
    <property type="evidence" value="ECO:0007669"/>
    <property type="project" value="TreeGrafter"/>
</dbReference>
<evidence type="ECO:0000256" key="7">
    <source>
        <dbReference type="ARBA" id="ARBA00022475"/>
    </source>
</evidence>
<evidence type="ECO:0000256" key="3">
    <source>
        <dbReference type="ARBA" id="ARBA00004496"/>
    </source>
</evidence>
<dbReference type="SUPFAM" id="SSF49562">
    <property type="entry name" value="C2 domain (Calcium/lipid-binding domain, CaLB)"/>
    <property type="match status" value="2"/>
</dbReference>
<evidence type="ECO:0000256" key="1">
    <source>
        <dbReference type="ARBA" id="ARBA00004123"/>
    </source>
</evidence>
<evidence type="ECO:0000256" key="5">
    <source>
        <dbReference type="ARBA" id="ARBA00010879"/>
    </source>
</evidence>
<dbReference type="CDD" id="cd04048">
    <property type="entry name" value="C2A_Copine"/>
    <property type="match status" value="1"/>
</dbReference>
<dbReference type="GO" id="GO:0004523">
    <property type="term" value="F:RNA-DNA hybrid ribonuclease activity"/>
    <property type="evidence" value="ECO:0007669"/>
    <property type="project" value="UniProtKB-EC"/>
</dbReference>
<dbReference type="PANTHER" id="PTHR10857:SF22">
    <property type="entry name" value="COPINE-3"/>
    <property type="match status" value="1"/>
</dbReference>
<comment type="similarity">
    <text evidence="4">Belongs to the copine family.</text>
</comment>
<keyword evidence="7" id="KW-1003">Cell membrane</keyword>
<dbReference type="GO" id="GO:0005886">
    <property type="term" value="C:plasma membrane"/>
    <property type="evidence" value="ECO:0007669"/>
    <property type="project" value="UniProtKB-SubCell"/>
</dbReference>
<dbReference type="InterPro" id="IPR037768">
    <property type="entry name" value="C2B_Copine"/>
</dbReference>
<evidence type="ECO:0000256" key="12">
    <source>
        <dbReference type="ARBA" id="ARBA00023136"/>
    </source>
</evidence>
<feature type="domain" description="C2" evidence="14">
    <location>
        <begin position="401"/>
        <end position="530"/>
    </location>
</feature>
<evidence type="ECO:0000256" key="6">
    <source>
        <dbReference type="ARBA" id="ARBA00012180"/>
    </source>
</evidence>
<evidence type="ECO:0000256" key="10">
    <source>
        <dbReference type="ARBA" id="ARBA00022737"/>
    </source>
</evidence>
<evidence type="ECO:0000259" key="14">
    <source>
        <dbReference type="PROSITE" id="PS50004"/>
    </source>
</evidence>
<dbReference type="SUPFAM" id="SSF56672">
    <property type="entry name" value="DNA/RNA polymerases"/>
    <property type="match status" value="1"/>
</dbReference>
<name>A0AAW0MM03_9GOBI</name>
<dbReference type="Pfam" id="PF00168">
    <property type="entry name" value="C2"/>
    <property type="match status" value="2"/>
</dbReference>
<dbReference type="InterPro" id="IPR043502">
    <property type="entry name" value="DNA/RNA_pol_sf"/>
</dbReference>
<dbReference type="PROSITE" id="PS50004">
    <property type="entry name" value="C2"/>
    <property type="match status" value="1"/>
</dbReference>
<dbReference type="FunFam" id="2.60.40.150:FF:000042">
    <property type="entry name" value="Copine 3"/>
    <property type="match status" value="1"/>
</dbReference>
<dbReference type="CDD" id="cd01459">
    <property type="entry name" value="vWA_copine_like"/>
    <property type="match status" value="1"/>
</dbReference>
<gene>
    <name evidence="15" type="ORF">WMY93_029794</name>
</gene>
<dbReference type="InterPro" id="IPR008042">
    <property type="entry name" value="Retrotrans_Pao"/>
</dbReference>
<keyword evidence="12" id="KW-0472">Membrane</keyword>
<keyword evidence="16" id="KW-1185">Reference proteome</keyword>
<dbReference type="CDD" id="cd04047">
    <property type="entry name" value="C2B_Copine"/>
    <property type="match status" value="1"/>
</dbReference>
<evidence type="ECO:0000256" key="11">
    <source>
        <dbReference type="ARBA" id="ARBA00022837"/>
    </source>
</evidence>
<dbReference type="InterPro" id="IPR036465">
    <property type="entry name" value="vWFA_dom_sf"/>
</dbReference>
<dbReference type="InterPro" id="IPR035892">
    <property type="entry name" value="C2_domain_sf"/>
</dbReference>
<evidence type="ECO:0000256" key="9">
    <source>
        <dbReference type="ARBA" id="ARBA00022723"/>
    </source>
</evidence>
<dbReference type="SMART" id="SM00327">
    <property type="entry name" value="VWA"/>
    <property type="match status" value="1"/>
</dbReference>
<keyword evidence="9" id="KW-0479">Metal-binding</keyword>
<evidence type="ECO:0000256" key="13">
    <source>
        <dbReference type="ARBA" id="ARBA00023242"/>
    </source>
</evidence>
<dbReference type="InterPro" id="IPR000477">
    <property type="entry name" value="RT_dom"/>
</dbReference>
<accession>A0AAW0MM03</accession>
<dbReference type="Gene3D" id="2.60.40.150">
    <property type="entry name" value="C2 domain"/>
    <property type="match status" value="2"/>
</dbReference>
<dbReference type="InterPro" id="IPR000008">
    <property type="entry name" value="C2_dom"/>
</dbReference>
<keyword evidence="8" id="KW-0963">Cytoplasm</keyword>